<keyword evidence="5" id="KW-0732">Signal</keyword>
<accession>A0ABT9C8Y7</accession>
<evidence type="ECO:0000313" key="7">
    <source>
        <dbReference type="EMBL" id="MDO7905365.1"/>
    </source>
</evidence>
<dbReference type="GO" id="GO:0016787">
    <property type="term" value="F:hydrolase activity"/>
    <property type="evidence" value="ECO:0007669"/>
    <property type="project" value="UniProtKB-KW"/>
</dbReference>
<dbReference type="Gene3D" id="3.20.20.80">
    <property type="entry name" value="Glycosidases"/>
    <property type="match status" value="1"/>
</dbReference>
<comment type="similarity">
    <text evidence="1 4">Belongs to the glycosyl hydrolase 26 family.</text>
</comment>
<dbReference type="InterPro" id="IPR017853">
    <property type="entry name" value="GH"/>
</dbReference>
<dbReference type="Proteomes" id="UP001240171">
    <property type="component" value="Unassembled WGS sequence"/>
</dbReference>
<dbReference type="PANTHER" id="PTHR40079:SF4">
    <property type="entry name" value="GH26 DOMAIN-CONTAINING PROTEIN-RELATED"/>
    <property type="match status" value="1"/>
</dbReference>
<dbReference type="InterPro" id="IPR000805">
    <property type="entry name" value="Glyco_hydro_26"/>
</dbReference>
<evidence type="ECO:0000256" key="1">
    <source>
        <dbReference type="ARBA" id="ARBA00007754"/>
    </source>
</evidence>
<feature type="active site" description="Proton donor" evidence="4">
    <location>
        <position position="251"/>
    </location>
</feature>
<gene>
    <name evidence="7" type="ORF">Q5741_02930</name>
</gene>
<feature type="signal peptide" evidence="5">
    <location>
        <begin position="1"/>
        <end position="32"/>
    </location>
</feature>
<evidence type="ECO:0000256" key="5">
    <source>
        <dbReference type="SAM" id="SignalP"/>
    </source>
</evidence>
<organism evidence="7 8">
    <name type="scientific">Paenibacillus lacisoli</name>
    <dbReference type="NCBI Taxonomy" id="3064525"/>
    <lineage>
        <taxon>Bacteria</taxon>
        <taxon>Bacillati</taxon>
        <taxon>Bacillota</taxon>
        <taxon>Bacilli</taxon>
        <taxon>Bacillales</taxon>
        <taxon>Paenibacillaceae</taxon>
        <taxon>Paenibacillus</taxon>
    </lineage>
</organism>
<dbReference type="SUPFAM" id="SSF51445">
    <property type="entry name" value="(Trans)glycosidases"/>
    <property type="match status" value="1"/>
</dbReference>
<evidence type="ECO:0000259" key="6">
    <source>
        <dbReference type="PROSITE" id="PS51764"/>
    </source>
</evidence>
<feature type="active site" description="Nucleophile" evidence="4">
    <location>
        <position position="357"/>
    </location>
</feature>
<dbReference type="Pfam" id="PF02156">
    <property type="entry name" value="Glyco_hydro_26"/>
    <property type="match status" value="1"/>
</dbReference>
<proteinExistence type="inferred from homology"/>
<dbReference type="SUPFAM" id="SSF48452">
    <property type="entry name" value="TPR-like"/>
    <property type="match status" value="1"/>
</dbReference>
<dbReference type="InterPro" id="IPR011990">
    <property type="entry name" value="TPR-like_helical_dom_sf"/>
</dbReference>
<protein>
    <submittedName>
        <fullName evidence="7">Glycosyl hydrolase</fullName>
    </submittedName>
</protein>
<keyword evidence="2 4" id="KW-0378">Hydrolase</keyword>
<evidence type="ECO:0000313" key="8">
    <source>
        <dbReference type="Proteomes" id="UP001240171"/>
    </source>
</evidence>
<dbReference type="EMBL" id="JAUQTB010000001">
    <property type="protein sequence ID" value="MDO7905365.1"/>
    <property type="molecule type" value="Genomic_DNA"/>
</dbReference>
<dbReference type="RefSeq" id="WP_305022535.1">
    <property type="nucleotide sequence ID" value="NZ_JAUQTB010000001.1"/>
</dbReference>
<feature type="domain" description="GH26" evidence="6">
    <location>
        <begin position="106"/>
        <end position="424"/>
    </location>
</feature>
<name>A0ABT9C8Y7_9BACL</name>
<evidence type="ECO:0000256" key="3">
    <source>
        <dbReference type="ARBA" id="ARBA00023295"/>
    </source>
</evidence>
<dbReference type="PANTHER" id="PTHR40079">
    <property type="entry name" value="MANNAN ENDO-1,4-BETA-MANNOSIDASE E-RELATED"/>
    <property type="match status" value="1"/>
</dbReference>
<reference evidence="7 8" key="1">
    <citation type="submission" date="2023-07" db="EMBL/GenBank/DDBJ databases">
        <title>Paenibacillus sp. JX-17 nov. isolated from soil.</title>
        <authorList>
            <person name="Wan Y."/>
            <person name="Liu B."/>
        </authorList>
    </citation>
    <scope>NUCLEOTIDE SEQUENCE [LARGE SCALE GENOMIC DNA]</scope>
    <source>
        <strain evidence="7 8">JX-17</strain>
    </source>
</reference>
<dbReference type="InterPro" id="IPR013783">
    <property type="entry name" value="Ig-like_fold"/>
</dbReference>
<comment type="caution">
    <text evidence="7">The sequence shown here is derived from an EMBL/GenBank/DDBJ whole genome shotgun (WGS) entry which is preliminary data.</text>
</comment>
<evidence type="ECO:0000256" key="2">
    <source>
        <dbReference type="ARBA" id="ARBA00022801"/>
    </source>
</evidence>
<evidence type="ECO:0000256" key="4">
    <source>
        <dbReference type="PROSITE-ProRule" id="PRU01100"/>
    </source>
</evidence>
<sequence length="530" mass="58741">MPRLKWSTKALTLLTAAVVGISSLILPTGASAASKWTVYKEAQRLDAKGSYAAAIAKYKSIIPEFIREKDYGNAGQMYRRIGDDYAKLKQYDEAVENWDQESLYYAKAGQSINSLAVKVKADTLRSSAQLFFETSVVPTPARKLSVLEPVNGAYIGAYAERDPVVQRPFYTEGFPKLTGKKHAGYLAYMTYGSSLSSLGNYIKKAKESGTALEIGMQPYNINDVKDDAYLQQLAKDAGAAGIPIFFRFANEMNGKWVPWYTTPAQYIQKFRIVANAFHKYAPDNVAMVWAPGSEPEGTIQSYYPGDAYVDWVGVSLYSIFNPSGDPLKQGQDRSSHIGKLNSIYNWYAARKPIMITEGGVSYMYPEKKQDKTDWAVYRTRELYASLPLLYPQVKAVFWFDSNADKTDRIKYYQLSANNKLLQAYKQGVADAYYLSSVGDSSKVSYRSVAAAAVPAETVKLNGYVKSWSPTLSKVTYDIGGKVVGTASQAPWKATVNFAPYRGKTLTITVRAYGPDGKLVTTKKVTAHVAK</sequence>
<dbReference type="PROSITE" id="PS51764">
    <property type="entry name" value="GH26"/>
    <property type="match status" value="1"/>
</dbReference>
<dbReference type="InterPro" id="IPR022790">
    <property type="entry name" value="GH26_dom"/>
</dbReference>
<feature type="chain" id="PRO_5046352297" evidence="5">
    <location>
        <begin position="33"/>
        <end position="530"/>
    </location>
</feature>
<keyword evidence="3 4" id="KW-0326">Glycosidase</keyword>
<keyword evidence="8" id="KW-1185">Reference proteome</keyword>
<dbReference type="Gene3D" id="2.60.40.10">
    <property type="entry name" value="Immunoglobulins"/>
    <property type="match status" value="1"/>
</dbReference>